<dbReference type="Pfam" id="PF13401">
    <property type="entry name" value="AAA_22"/>
    <property type="match status" value="1"/>
</dbReference>
<reference evidence="4" key="1">
    <citation type="submission" date="2017-09" db="EMBL/GenBank/DDBJ databases">
        <authorList>
            <person name="Varghese N."/>
            <person name="Submissions S."/>
        </authorList>
    </citation>
    <scope>NUCLEOTIDE SEQUENCE [LARGE SCALE GENOMIC DNA]</scope>
    <source>
        <strain evidence="4">DSM 15103</strain>
    </source>
</reference>
<evidence type="ECO:0000259" key="2">
    <source>
        <dbReference type="PROSITE" id="PS51781"/>
    </source>
</evidence>
<dbReference type="GO" id="GO:0016887">
    <property type="term" value="F:ATP hydrolysis activity"/>
    <property type="evidence" value="ECO:0007669"/>
    <property type="project" value="InterPro"/>
</dbReference>
<dbReference type="RefSeq" id="WP_096999322.1">
    <property type="nucleotide sequence ID" value="NZ_OBEI01000001.1"/>
</dbReference>
<evidence type="ECO:0000256" key="1">
    <source>
        <dbReference type="SAM" id="Phobius"/>
    </source>
</evidence>
<dbReference type="PROSITE" id="PS51781">
    <property type="entry name" value="SH3B"/>
    <property type="match status" value="1"/>
</dbReference>
<evidence type="ECO:0000313" key="3">
    <source>
        <dbReference type="EMBL" id="SNZ02424.1"/>
    </source>
</evidence>
<organism evidence="3 4">
    <name type="scientific">Persephonella hydrogeniphila</name>
    <dbReference type="NCBI Taxonomy" id="198703"/>
    <lineage>
        <taxon>Bacteria</taxon>
        <taxon>Pseudomonadati</taxon>
        <taxon>Aquificota</taxon>
        <taxon>Aquificia</taxon>
        <taxon>Aquificales</taxon>
        <taxon>Hydrogenothermaceae</taxon>
        <taxon>Persephonella</taxon>
    </lineage>
</organism>
<accession>A0A285MZ08</accession>
<dbReference type="Gene3D" id="2.30.30.40">
    <property type="entry name" value="SH3 Domains"/>
    <property type="match status" value="1"/>
</dbReference>
<protein>
    <submittedName>
        <fullName evidence="3">General secretion pathway protein A</fullName>
    </submittedName>
</protein>
<dbReference type="InterPro" id="IPR003646">
    <property type="entry name" value="SH3-like_bac-type"/>
</dbReference>
<dbReference type="Pfam" id="PF08239">
    <property type="entry name" value="SH3_3"/>
    <property type="match status" value="1"/>
</dbReference>
<dbReference type="EMBL" id="OBEI01000001">
    <property type="protein sequence ID" value="SNZ02424.1"/>
    <property type="molecule type" value="Genomic_DNA"/>
</dbReference>
<feature type="domain" description="SH3b" evidence="2">
    <location>
        <begin position="313"/>
        <end position="375"/>
    </location>
</feature>
<dbReference type="OrthoDB" id="9815896at2"/>
<feature type="transmembrane region" description="Helical" evidence="1">
    <location>
        <begin position="276"/>
        <end position="299"/>
    </location>
</feature>
<dbReference type="Gene3D" id="3.40.50.300">
    <property type="entry name" value="P-loop containing nucleotide triphosphate hydrolases"/>
    <property type="match status" value="1"/>
</dbReference>
<name>A0A285MZ08_9AQUI</name>
<dbReference type="InterPro" id="IPR027417">
    <property type="entry name" value="P-loop_NTPase"/>
</dbReference>
<keyword evidence="1" id="KW-0472">Membrane</keyword>
<gene>
    <name evidence="3" type="ORF">SAMN06265182_0117</name>
</gene>
<dbReference type="SMART" id="SM00287">
    <property type="entry name" value="SH3b"/>
    <property type="match status" value="1"/>
</dbReference>
<evidence type="ECO:0000313" key="4">
    <source>
        <dbReference type="Proteomes" id="UP000219036"/>
    </source>
</evidence>
<keyword evidence="1" id="KW-0812">Transmembrane</keyword>
<sequence>MADYIEFFGFNDNPFRITPDIDFFFMSSVHQEALASLEFLLESEEGFAVIIGEPGTGKTITIRKFISQLPENVEYAYILFPNLSPEEMFRAVLEDFGIKIPDNATKNKLFSLLREFLIKKKNEGKKIFIVVDEAQNLPVETLEELRILSNLETEKEKLLQIILLGQPELEKKLNSPELRQLRQRITVLTHLRNLSKNEMIDYINYRLAKAGNSTIRISPSAYNLIYKYSEGNVRLINLIMERALMSAFVKNRHSVDKENIKEAVNSLNIEKKQRKIYPVVVAVFLVFLIAFGTSGYYLFSERIDSPNQIKKQEKKATVTANKLNVRILPDKNSDIVYVLSKGDELKILGEKDEWYRIKYKNVEGWVKKDFVRKSNEQK</sequence>
<dbReference type="PANTHER" id="PTHR35894:SF1">
    <property type="entry name" value="PHOSPHORIBULOKINASE _ URIDINE KINASE FAMILY"/>
    <property type="match status" value="1"/>
</dbReference>
<dbReference type="Proteomes" id="UP000219036">
    <property type="component" value="Unassembled WGS sequence"/>
</dbReference>
<dbReference type="InterPro" id="IPR052026">
    <property type="entry name" value="ExeA_AAA_ATPase_DNA-bind"/>
</dbReference>
<proteinExistence type="predicted"/>
<keyword evidence="1" id="KW-1133">Transmembrane helix</keyword>
<dbReference type="AlphaFoldDB" id="A0A285MZ08"/>
<dbReference type="PANTHER" id="PTHR35894">
    <property type="entry name" value="GENERAL SECRETION PATHWAY PROTEIN A-RELATED"/>
    <property type="match status" value="1"/>
</dbReference>
<dbReference type="SUPFAM" id="SSF52540">
    <property type="entry name" value="P-loop containing nucleoside triphosphate hydrolases"/>
    <property type="match status" value="1"/>
</dbReference>
<keyword evidence="4" id="KW-1185">Reference proteome</keyword>
<dbReference type="InterPro" id="IPR049945">
    <property type="entry name" value="AAA_22"/>
</dbReference>